<dbReference type="Pfam" id="PF00067">
    <property type="entry name" value="p450"/>
    <property type="match status" value="2"/>
</dbReference>
<evidence type="ECO:0000256" key="10">
    <source>
        <dbReference type="ARBA" id="ARBA00022824"/>
    </source>
</evidence>
<keyword evidence="9 27" id="KW-0479">Metal-binding</keyword>
<name>A0A7R9L627_9ACAR</name>
<dbReference type="SUPFAM" id="SSF48264">
    <property type="entry name" value="Cytochrome P450"/>
    <property type="match status" value="1"/>
</dbReference>
<comment type="cofactor">
    <cofactor evidence="27">
        <name>heme</name>
        <dbReference type="ChEBI" id="CHEBI:30413"/>
    </cofactor>
</comment>
<dbReference type="GO" id="GO:0004796">
    <property type="term" value="F:thromboxane-A synthase activity"/>
    <property type="evidence" value="ECO:0007669"/>
    <property type="project" value="UniProtKB-EC"/>
</dbReference>
<dbReference type="GO" id="GO:0005789">
    <property type="term" value="C:endoplasmic reticulum membrane"/>
    <property type="evidence" value="ECO:0007669"/>
    <property type="project" value="UniProtKB-SubCell"/>
</dbReference>
<dbReference type="AlphaFoldDB" id="A0A7R9L627"/>
<evidence type="ECO:0000256" key="23">
    <source>
        <dbReference type="ARBA" id="ARBA00038872"/>
    </source>
</evidence>
<evidence type="ECO:0000256" key="20">
    <source>
        <dbReference type="ARBA" id="ARBA00036380"/>
    </source>
</evidence>
<reference evidence="28" key="1">
    <citation type="submission" date="2020-11" db="EMBL/GenBank/DDBJ databases">
        <authorList>
            <person name="Tran Van P."/>
        </authorList>
    </citation>
    <scope>NUCLEOTIDE SEQUENCE</scope>
</reference>
<comment type="catalytic activity">
    <reaction evidence="21">
        <text>prostaglandin H2 = (12S)-hydroxy-(5Z,8E,10E)-heptadecatrienoate + malonaldehyde</text>
        <dbReference type="Rhea" id="RHEA:48644"/>
        <dbReference type="ChEBI" id="CHEBI:57405"/>
        <dbReference type="ChEBI" id="CHEBI:90694"/>
        <dbReference type="ChEBI" id="CHEBI:566274"/>
    </reaction>
</comment>
<keyword evidence="10" id="KW-0256">Endoplasmic reticulum</keyword>
<dbReference type="InterPro" id="IPR050705">
    <property type="entry name" value="Cytochrome_P450_3A"/>
</dbReference>
<evidence type="ECO:0000256" key="21">
    <source>
        <dbReference type="ARBA" id="ARBA00036424"/>
    </source>
</evidence>
<evidence type="ECO:0000256" key="14">
    <source>
        <dbReference type="ARBA" id="ARBA00023004"/>
    </source>
</evidence>
<evidence type="ECO:0000256" key="7">
    <source>
        <dbReference type="ARBA" id="ARBA00022617"/>
    </source>
</evidence>
<keyword evidence="6" id="KW-0444">Lipid biosynthesis</keyword>
<comment type="catalytic activity">
    <reaction evidence="20">
        <text>(15S)-hydroperoxy-(5Z,8Z,11Z,13E)-eicosatetraenoate + AH2 = (15S)-hydroxy-(5Z,8Z,11Z,13E)-eicosatetraenoate + A + H2O</text>
        <dbReference type="Rhea" id="RHEA:48856"/>
        <dbReference type="ChEBI" id="CHEBI:13193"/>
        <dbReference type="ChEBI" id="CHEBI:15377"/>
        <dbReference type="ChEBI" id="CHEBI:17499"/>
        <dbReference type="ChEBI" id="CHEBI:57409"/>
        <dbReference type="ChEBI" id="CHEBI:57446"/>
    </reaction>
    <physiologicalReaction direction="left-to-right" evidence="20">
        <dbReference type="Rhea" id="RHEA:48857"/>
    </physiologicalReaction>
</comment>
<evidence type="ECO:0000256" key="3">
    <source>
        <dbReference type="ARBA" id="ARBA00010617"/>
    </source>
</evidence>
<comment type="subunit">
    <text evidence="4">Monomer.</text>
</comment>
<dbReference type="EMBL" id="CAJPIZ010015257">
    <property type="protein sequence ID" value="CAG2115181.1"/>
    <property type="molecule type" value="Genomic_DNA"/>
</dbReference>
<dbReference type="OrthoDB" id="2789670at2759"/>
<evidence type="ECO:0000256" key="16">
    <source>
        <dbReference type="ARBA" id="ARBA00023098"/>
    </source>
</evidence>
<keyword evidence="16" id="KW-0443">Lipid metabolism</keyword>
<evidence type="ECO:0000256" key="1">
    <source>
        <dbReference type="ARBA" id="ARBA00001719"/>
    </source>
</evidence>
<keyword evidence="5" id="KW-0644">Prostaglandin metabolism</keyword>
<evidence type="ECO:0000313" key="29">
    <source>
        <dbReference type="Proteomes" id="UP000759131"/>
    </source>
</evidence>
<keyword evidence="6" id="KW-0275">Fatty acid biosynthesis</keyword>
<keyword evidence="7 27" id="KW-0349">Heme</keyword>
<protein>
    <recommendedName>
        <fullName evidence="24">Thromboxane-A synthase</fullName>
        <ecNumber evidence="23">5.3.99.5</ecNumber>
    </recommendedName>
    <alternativeName>
        <fullName evidence="25">Cytochrome P450 5A1</fullName>
    </alternativeName>
</protein>
<dbReference type="InterPro" id="IPR036396">
    <property type="entry name" value="Cyt_P450_sf"/>
</dbReference>
<comment type="subcellular location">
    <subcellularLocation>
        <location evidence="2">Endoplasmic reticulum membrane</location>
        <topology evidence="2">Multi-pass membrane protein</topology>
    </subcellularLocation>
</comment>
<dbReference type="InterPro" id="IPR001128">
    <property type="entry name" value="Cyt_P450"/>
</dbReference>
<evidence type="ECO:0000256" key="2">
    <source>
        <dbReference type="ARBA" id="ARBA00004477"/>
    </source>
</evidence>
<evidence type="ECO:0000256" key="27">
    <source>
        <dbReference type="PIRSR" id="PIRSR602401-1"/>
    </source>
</evidence>
<dbReference type="GO" id="GO:0005506">
    <property type="term" value="F:iron ion binding"/>
    <property type="evidence" value="ECO:0007669"/>
    <property type="project" value="InterPro"/>
</dbReference>
<keyword evidence="6" id="KW-0643">Prostaglandin biosynthesis</keyword>
<keyword evidence="11" id="KW-0276">Fatty acid metabolism</keyword>
<proteinExistence type="inferred from homology"/>
<dbReference type="InterPro" id="IPR002401">
    <property type="entry name" value="Cyt_P450_E_grp-I"/>
</dbReference>
<evidence type="ECO:0000256" key="6">
    <source>
        <dbReference type="ARBA" id="ARBA00022585"/>
    </source>
</evidence>
<keyword evidence="8" id="KW-0812">Transmembrane</keyword>
<dbReference type="GO" id="GO:0020037">
    <property type="term" value="F:heme binding"/>
    <property type="evidence" value="ECO:0007669"/>
    <property type="project" value="InterPro"/>
</dbReference>
<evidence type="ECO:0000256" key="13">
    <source>
        <dbReference type="ARBA" id="ARBA00023002"/>
    </source>
</evidence>
<feature type="binding site" description="axial binding residue" evidence="27">
    <location>
        <position position="385"/>
    </location>
    <ligand>
        <name>heme</name>
        <dbReference type="ChEBI" id="CHEBI:30413"/>
    </ligand>
    <ligandPart>
        <name>Fe</name>
        <dbReference type="ChEBI" id="CHEBI:18248"/>
    </ligandPart>
</feature>
<sequence length="386" mass="43603">MLLLRRRFTYWSRQGVPGPKYIEYRGFTNVHHEHTLEAVNKYGKVYGAYSFTGTHLVLNEPDLLRDVMVKDFHVFPNHKIFHLGSSKIDQSLFFLPGDDNWRRVRSILSPVFTSGKLRAMLGHIGGISDGLVENLSQFEKKGESVDMRKYVGAFAMDVISACAYGIDVKSIDNPNHPVVTNASKILNADAAKRRTDFIQLMIDSEKSDKELGYYSGSEPEVDDESIGGQLPKKVVGTLTPDEMVAQGLLFFIAGYDTTSAAITHALYYLSEHKDCQQKLYEELRTCDEFTYEKLSQLKYLNAVLSETLRLAPSLTRVQRECLQDYKLGNTGITVPKGATVEILPYALHRQADLWPNPNDFIPDRFLNPVHHPYAYIPFGGGPRLCI</sequence>
<evidence type="ECO:0000256" key="26">
    <source>
        <dbReference type="ARBA" id="ARBA00054825"/>
    </source>
</evidence>
<evidence type="ECO:0000256" key="5">
    <source>
        <dbReference type="ARBA" id="ARBA00022501"/>
    </source>
</evidence>
<gene>
    <name evidence="28" type="ORF">OSB1V03_LOCUS15146</name>
</gene>
<evidence type="ECO:0000256" key="17">
    <source>
        <dbReference type="ARBA" id="ARBA00023136"/>
    </source>
</evidence>
<keyword evidence="18" id="KW-0413">Isomerase</keyword>
<keyword evidence="12" id="KW-1133">Transmembrane helix</keyword>
<comment type="similarity">
    <text evidence="3">Belongs to the cytochrome P450 family.</text>
</comment>
<dbReference type="PANTHER" id="PTHR24302:SF47">
    <property type="entry name" value="CYTOCHROME P450"/>
    <property type="match status" value="1"/>
</dbReference>
<keyword evidence="15" id="KW-0503">Monooxygenase</keyword>
<dbReference type="GO" id="GO:0016705">
    <property type="term" value="F:oxidoreductase activity, acting on paired donors, with incorporation or reduction of molecular oxygen"/>
    <property type="evidence" value="ECO:0007669"/>
    <property type="project" value="InterPro"/>
</dbReference>
<evidence type="ECO:0000256" key="22">
    <source>
        <dbReference type="ARBA" id="ARBA00036475"/>
    </source>
</evidence>
<keyword evidence="17" id="KW-0472">Membrane</keyword>
<dbReference type="GO" id="GO:0001516">
    <property type="term" value="P:prostaglandin biosynthetic process"/>
    <property type="evidence" value="ECO:0007669"/>
    <property type="project" value="UniProtKB-KW"/>
</dbReference>
<dbReference type="EC" id="5.3.99.5" evidence="23"/>
<dbReference type="Gene3D" id="1.10.630.10">
    <property type="entry name" value="Cytochrome P450"/>
    <property type="match status" value="2"/>
</dbReference>
<comment type="catalytic activity">
    <reaction evidence="22">
        <text>prostaglandin H2 = thromboxane A2</text>
        <dbReference type="Rhea" id="RHEA:17137"/>
        <dbReference type="ChEBI" id="CHEBI:57405"/>
        <dbReference type="ChEBI" id="CHEBI:57445"/>
        <dbReference type="EC" id="5.3.99.5"/>
    </reaction>
    <physiologicalReaction direction="left-to-right" evidence="22">
        <dbReference type="Rhea" id="RHEA:17138"/>
    </physiologicalReaction>
</comment>
<evidence type="ECO:0000256" key="8">
    <source>
        <dbReference type="ARBA" id="ARBA00022692"/>
    </source>
</evidence>
<organism evidence="28">
    <name type="scientific">Medioppia subpectinata</name>
    <dbReference type="NCBI Taxonomy" id="1979941"/>
    <lineage>
        <taxon>Eukaryota</taxon>
        <taxon>Metazoa</taxon>
        <taxon>Ecdysozoa</taxon>
        <taxon>Arthropoda</taxon>
        <taxon>Chelicerata</taxon>
        <taxon>Arachnida</taxon>
        <taxon>Acari</taxon>
        <taxon>Acariformes</taxon>
        <taxon>Sarcoptiformes</taxon>
        <taxon>Oribatida</taxon>
        <taxon>Brachypylina</taxon>
        <taxon>Oppioidea</taxon>
        <taxon>Oppiidae</taxon>
        <taxon>Medioppia</taxon>
    </lineage>
</organism>
<evidence type="ECO:0000256" key="19">
    <source>
        <dbReference type="ARBA" id="ARBA00023239"/>
    </source>
</evidence>
<evidence type="ECO:0000256" key="11">
    <source>
        <dbReference type="ARBA" id="ARBA00022832"/>
    </source>
</evidence>
<comment type="function">
    <text evidence="26">Catalyzes the conversion of prostaglandin H2 (PGH2) to thromboxane A2 (TXA2), a potent inducer of blood vessel constriction and platelet aggregation. Also cleaves PGH2 to 12-hydroxy-heptadecatrienoicacid (12-HHT) and malondialdehyde, which is known to act as a mediator of DNA damage. 12-HHT and malondialdehyde are formed stoichiometrically in the same amounts as TXA2. Additionally, displays dehydratase activity, toward (15S)-hydroperoxy-(5Z,8Z,11Z,13E)-eicosatetraenoate (15(S)-HPETE) producing 15-KETE and 15-HETE.</text>
</comment>
<dbReference type="GO" id="GO:0008395">
    <property type="term" value="F:steroid hydroxylase activity"/>
    <property type="evidence" value="ECO:0007669"/>
    <property type="project" value="TreeGrafter"/>
</dbReference>
<keyword evidence="13" id="KW-0560">Oxidoreductase</keyword>
<dbReference type="EMBL" id="OC869832">
    <property type="protein sequence ID" value="CAD7634751.1"/>
    <property type="molecule type" value="Genomic_DNA"/>
</dbReference>
<keyword evidence="19" id="KW-0456">Lyase</keyword>
<dbReference type="PRINTS" id="PR00463">
    <property type="entry name" value="EP450I"/>
</dbReference>
<feature type="non-terminal residue" evidence="28">
    <location>
        <position position="386"/>
    </location>
</feature>
<evidence type="ECO:0000256" key="18">
    <source>
        <dbReference type="ARBA" id="ARBA00023235"/>
    </source>
</evidence>
<evidence type="ECO:0000256" key="15">
    <source>
        <dbReference type="ARBA" id="ARBA00023033"/>
    </source>
</evidence>
<evidence type="ECO:0000256" key="12">
    <source>
        <dbReference type="ARBA" id="ARBA00022989"/>
    </source>
</evidence>
<evidence type="ECO:0000256" key="4">
    <source>
        <dbReference type="ARBA" id="ARBA00011245"/>
    </source>
</evidence>
<dbReference type="PRINTS" id="PR00385">
    <property type="entry name" value="P450"/>
</dbReference>
<comment type="catalytic activity">
    <reaction evidence="1">
        <text>a hydroperoxyeicosatetraenoate = an oxoeicosatetraenoate + H2O</text>
        <dbReference type="Rhea" id="RHEA:55556"/>
        <dbReference type="ChEBI" id="CHEBI:15377"/>
        <dbReference type="ChEBI" id="CHEBI:59720"/>
        <dbReference type="ChEBI" id="CHEBI:131859"/>
        <dbReference type="EC" id="4.2.1.152"/>
    </reaction>
    <physiologicalReaction direction="left-to-right" evidence="1">
        <dbReference type="Rhea" id="RHEA:55557"/>
    </physiologicalReaction>
</comment>
<keyword evidence="29" id="KW-1185">Reference proteome</keyword>
<evidence type="ECO:0000256" key="9">
    <source>
        <dbReference type="ARBA" id="ARBA00022723"/>
    </source>
</evidence>
<accession>A0A7R9L627</accession>
<evidence type="ECO:0000313" key="28">
    <source>
        <dbReference type="EMBL" id="CAD7634751.1"/>
    </source>
</evidence>
<dbReference type="Proteomes" id="UP000759131">
    <property type="component" value="Unassembled WGS sequence"/>
</dbReference>
<keyword evidence="14 27" id="KW-0408">Iron</keyword>
<evidence type="ECO:0000256" key="24">
    <source>
        <dbReference type="ARBA" id="ARBA00040834"/>
    </source>
</evidence>
<dbReference type="GO" id="GO:0106256">
    <property type="term" value="F:hydroperoxy icosatetraenoate dehydratase activity"/>
    <property type="evidence" value="ECO:0007669"/>
    <property type="project" value="UniProtKB-EC"/>
</dbReference>
<dbReference type="PANTHER" id="PTHR24302">
    <property type="entry name" value="CYTOCHROME P450 FAMILY 3"/>
    <property type="match status" value="1"/>
</dbReference>
<evidence type="ECO:0000256" key="25">
    <source>
        <dbReference type="ARBA" id="ARBA00042726"/>
    </source>
</evidence>